<name>A0A0J9XDZ2_GEOCN</name>
<feature type="domain" description="CREG-like beta-barrel" evidence="2">
    <location>
        <begin position="33"/>
        <end position="204"/>
    </location>
</feature>
<keyword evidence="1" id="KW-0732">Signal</keyword>
<dbReference type="STRING" id="1173061.A0A0J9XDZ2"/>
<comment type="caution">
    <text evidence="3">The sequence shown here is derived from an EMBL/GenBank/DDBJ whole genome shotgun (WGS) entry which is preliminary data.</text>
</comment>
<evidence type="ECO:0000313" key="3">
    <source>
        <dbReference type="EMBL" id="CDO55100.1"/>
    </source>
</evidence>
<reference evidence="3" key="1">
    <citation type="submission" date="2014-03" db="EMBL/GenBank/DDBJ databases">
        <authorList>
            <person name="Casaregola S."/>
        </authorList>
    </citation>
    <scope>NUCLEOTIDE SEQUENCE [LARGE SCALE GENOMIC DNA]</scope>
    <source>
        <strain evidence="3">CLIB 918</strain>
    </source>
</reference>
<gene>
    <name evidence="3" type="ORF">BN980_GECA09s04201g</name>
</gene>
<evidence type="ECO:0000256" key="1">
    <source>
        <dbReference type="SAM" id="SignalP"/>
    </source>
</evidence>
<dbReference type="PANTHER" id="PTHR37273:SF1">
    <property type="entry name" value="ADL397C-AP"/>
    <property type="match status" value="1"/>
</dbReference>
<accession>A0A0J9XDZ2</accession>
<dbReference type="SUPFAM" id="SSF50475">
    <property type="entry name" value="FMN-binding split barrel"/>
    <property type="match status" value="1"/>
</dbReference>
<proteinExistence type="predicted"/>
<dbReference type="Gene3D" id="2.30.110.10">
    <property type="entry name" value="Electron Transport, Fmn-binding Protein, Chain A"/>
    <property type="match status" value="1"/>
</dbReference>
<evidence type="ECO:0000313" key="4">
    <source>
        <dbReference type="Proteomes" id="UP000242525"/>
    </source>
</evidence>
<keyword evidence="4" id="KW-1185">Reference proteome</keyword>
<dbReference type="OrthoDB" id="2138282at2759"/>
<dbReference type="AlphaFoldDB" id="A0A0J9XDZ2"/>
<organism evidence="3 4">
    <name type="scientific">Geotrichum candidum</name>
    <name type="common">Oospora lactis</name>
    <name type="synonym">Dipodascus geotrichum</name>
    <dbReference type="NCBI Taxonomy" id="1173061"/>
    <lineage>
        <taxon>Eukaryota</taxon>
        <taxon>Fungi</taxon>
        <taxon>Dikarya</taxon>
        <taxon>Ascomycota</taxon>
        <taxon>Saccharomycotina</taxon>
        <taxon>Dipodascomycetes</taxon>
        <taxon>Dipodascales</taxon>
        <taxon>Dipodascaceae</taxon>
        <taxon>Geotrichum</taxon>
    </lineage>
</organism>
<feature type="chain" id="PRO_5005325673" description="CREG-like beta-barrel domain-containing protein" evidence="1">
    <location>
        <begin position="19"/>
        <end position="362"/>
    </location>
</feature>
<sequence>MFVKSIVGAAVAATVVSAVPIAHGAHPHSFKVPTLEEAAVEARTLVNRESLANLATLDVNNNNVPVSFMEYYADCDNDGSLTLLSLNIGSSFRNIAKGSPATLSVRVGDHAVNDEVDIHYPGGIVDSPAGSPRISLRGKFVEPDASEHKRLAECFVSRHPDAKWWLPGNAIHSSKWTKFEVEGAYFLGGFGDRAFIGEIPHDVYSAAQPHGPAVKTAKKCNKKMQAEETNESIFDQLWNKVSQVFGDLEEQVHEVTDKKPSSHHQNMDFHHNEHNEQALMSHHGAHSDLSEEELFAAHHNGMSFEEFEAAHNAHNLERRGDFDPNNKPSGSQVPFIVPKRLSNKEAGKRMKAILEAQKKGTY</sequence>
<feature type="signal peptide" evidence="1">
    <location>
        <begin position="1"/>
        <end position="18"/>
    </location>
</feature>
<dbReference type="Pfam" id="PF13883">
    <property type="entry name" value="CREG_beta-barrel"/>
    <property type="match status" value="1"/>
</dbReference>
<dbReference type="InterPro" id="IPR012349">
    <property type="entry name" value="Split_barrel_FMN-bd"/>
</dbReference>
<dbReference type="InterPro" id="IPR055343">
    <property type="entry name" value="CREG_beta-barrel"/>
</dbReference>
<dbReference type="PANTHER" id="PTHR37273">
    <property type="entry name" value="CHROMOSOME 8, WHOLE GENOME SHOTGUN SEQUENCE"/>
    <property type="match status" value="1"/>
</dbReference>
<evidence type="ECO:0000259" key="2">
    <source>
        <dbReference type="Pfam" id="PF13883"/>
    </source>
</evidence>
<dbReference type="EMBL" id="CCBN010000009">
    <property type="protein sequence ID" value="CDO55100.1"/>
    <property type="molecule type" value="Genomic_DNA"/>
</dbReference>
<protein>
    <recommendedName>
        <fullName evidence="2">CREG-like beta-barrel domain-containing protein</fullName>
    </recommendedName>
</protein>
<dbReference type="Proteomes" id="UP000242525">
    <property type="component" value="Unassembled WGS sequence"/>
</dbReference>